<keyword evidence="3" id="KW-1185">Reference proteome</keyword>
<evidence type="ECO:0000256" key="1">
    <source>
        <dbReference type="SAM" id="MobiDB-lite"/>
    </source>
</evidence>
<dbReference type="EMBL" id="JAAMPI010000191">
    <property type="protein sequence ID" value="KAF4634344.1"/>
    <property type="molecule type" value="Genomic_DNA"/>
</dbReference>
<feature type="region of interest" description="Disordered" evidence="1">
    <location>
        <begin position="320"/>
        <end position="341"/>
    </location>
</feature>
<dbReference type="OrthoDB" id="3562345at2759"/>
<sequence length="396" mass="44799">MLFKAWAFKSPSVDSPERFYSLDVLDGLNKQQLPLKEKLNEGFVFYETVREAHGVYIAHELKLSSNSPYTLRDGAAKGLNESHLPRHKAREGVDKVYVFDNPVDRPPSAVEVNATAICVGQVPSIIYRFKKEQLVIDSERQLSGKVVDEDMRGVLERSDQITPEQPLLIDAILTLPKTSLEKELPVGGGVHTIVKAKEQARSELNVALSHVISSVMPDKRPTKCFLCLRNPQLSIRERIRDYATPGSLSRHFHSRHVKKLLAKQVVTNSPRWPGLEIDRIVREVTTSPMVTDDKGYVNIVELCQLVGLVNQEINAYKSKNNLEDSTHTSNTGKSTKERLEQKFPKYRKSGLGGKFREVENRKCVLDTDLRLAHFRRQGNGPPIAFEERKTGRANRK</sequence>
<dbReference type="InterPro" id="IPR021842">
    <property type="entry name" value="DUF3435"/>
</dbReference>
<proteinExistence type="predicted"/>
<feature type="region of interest" description="Disordered" evidence="1">
    <location>
        <begin position="376"/>
        <end position="396"/>
    </location>
</feature>
<dbReference type="Proteomes" id="UP000566819">
    <property type="component" value="Unassembled WGS sequence"/>
</dbReference>
<name>A0A8H4RSV2_9HELO</name>
<comment type="caution">
    <text evidence="2">The sequence shown here is derived from an EMBL/GenBank/DDBJ whole genome shotgun (WGS) entry which is preliminary data.</text>
</comment>
<gene>
    <name evidence="2" type="ORF">G7Y89_g3764</name>
</gene>
<dbReference type="PANTHER" id="PTHR37535:SF2">
    <property type="entry name" value="FINGER DOMAIN PROTEIN, PUTATIVE (AFU_ORTHOLOGUE AFUA_6G09300)-RELATED"/>
    <property type="match status" value="1"/>
</dbReference>
<protein>
    <submittedName>
        <fullName evidence="2">Uncharacterized protein</fullName>
    </submittedName>
</protein>
<evidence type="ECO:0000313" key="3">
    <source>
        <dbReference type="Proteomes" id="UP000566819"/>
    </source>
</evidence>
<dbReference type="Pfam" id="PF11917">
    <property type="entry name" value="DUF3435"/>
    <property type="match status" value="2"/>
</dbReference>
<organism evidence="2 3">
    <name type="scientific">Cudoniella acicularis</name>
    <dbReference type="NCBI Taxonomy" id="354080"/>
    <lineage>
        <taxon>Eukaryota</taxon>
        <taxon>Fungi</taxon>
        <taxon>Dikarya</taxon>
        <taxon>Ascomycota</taxon>
        <taxon>Pezizomycotina</taxon>
        <taxon>Leotiomycetes</taxon>
        <taxon>Helotiales</taxon>
        <taxon>Tricladiaceae</taxon>
        <taxon>Cudoniella</taxon>
    </lineage>
</organism>
<dbReference type="AlphaFoldDB" id="A0A8H4RSV2"/>
<evidence type="ECO:0000313" key="2">
    <source>
        <dbReference type="EMBL" id="KAF4634344.1"/>
    </source>
</evidence>
<reference evidence="2 3" key="1">
    <citation type="submission" date="2020-03" db="EMBL/GenBank/DDBJ databases">
        <title>Draft Genome Sequence of Cudoniella acicularis.</title>
        <authorList>
            <person name="Buettner E."/>
            <person name="Kellner H."/>
        </authorList>
    </citation>
    <scope>NUCLEOTIDE SEQUENCE [LARGE SCALE GENOMIC DNA]</scope>
    <source>
        <strain evidence="2 3">DSM 108380</strain>
    </source>
</reference>
<accession>A0A8H4RSV2</accession>
<dbReference type="PANTHER" id="PTHR37535">
    <property type="entry name" value="FLUG DOMAIN PROTEIN"/>
    <property type="match status" value="1"/>
</dbReference>